<feature type="region of interest" description="Disordered" evidence="1">
    <location>
        <begin position="1"/>
        <end position="28"/>
    </location>
</feature>
<dbReference type="EMBL" id="CAUYUJ010010513">
    <property type="protein sequence ID" value="CAK0829569.1"/>
    <property type="molecule type" value="Genomic_DNA"/>
</dbReference>
<evidence type="ECO:0000256" key="1">
    <source>
        <dbReference type="SAM" id="MobiDB-lite"/>
    </source>
</evidence>
<name>A0ABN9SG91_9DINO</name>
<gene>
    <name evidence="2" type="ORF">PCOR1329_LOCUS28468</name>
</gene>
<proteinExistence type="predicted"/>
<feature type="region of interest" description="Disordered" evidence="1">
    <location>
        <begin position="229"/>
        <end position="261"/>
    </location>
</feature>
<feature type="region of interest" description="Disordered" evidence="1">
    <location>
        <begin position="115"/>
        <end position="141"/>
    </location>
</feature>
<accession>A0ABN9SG91</accession>
<sequence length="261" mass="28308">MQTSFRAEESASKGIARTAQVTSLSSAHNARPEVCLQMPQTILNPEIRGQKEIGFRHLAKTGTEALHETATCDGKAPRRIERSAAMRPARARLLVGGQQASWPLLGPSDALATQSAVPNAPRSARTSVEQIPSGRHGAFNGGLRALRAPGLPQDESARMILSVSATVSEFQNIPPRKHMPAPCCADARPPAEPQPRVKHKEAWSDIFFSAPQSVARPRCTKRVRTIPAAHRMSRTGGTARRRPRALVTQREPDPRTFASSS</sequence>
<reference evidence="2" key="1">
    <citation type="submission" date="2023-10" db="EMBL/GenBank/DDBJ databases">
        <authorList>
            <person name="Chen Y."/>
            <person name="Shah S."/>
            <person name="Dougan E. K."/>
            <person name="Thang M."/>
            <person name="Chan C."/>
        </authorList>
    </citation>
    <scope>NUCLEOTIDE SEQUENCE [LARGE SCALE GENOMIC DNA]</scope>
</reference>
<protein>
    <submittedName>
        <fullName evidence="2">Uncharacterized protein</fullName>
    </submittedName>
</protein>
<organism evidence="2 3">
    <name type="scientific">Prorocentrum cordatum</name>
    <dbReference type="NCBI Taxonomy" id="2364126"/>
    <lineage>
        <taxon>Eukaryota</taxon>
        <taxon>Sar</taxon>
        <taxon>Alveolata</taxon>
        <taxon>Dinophyceae</taxon>
        <taxon>Prorocentrales</taxon>
        <taxon>Prorocentraceae</taxon>
        <taxon>Prorocentrum</taxon>
    </lineage>
</organism>
<feature type="compositionally biased region" description="Polar residues" evidence="1">
    <location>
        <begin position="19"/>
        <end position="28"/>
    </location>
</feature>
<evidence type="ECO:0000313" key="3">
    <source>
        <dbReference type="Proteomes" id="UP001189429"/>
    </source>
</evidence>
<keyword evidence="3" id="KW-1185">Reference proteome</keyword>
<dbReference type="Proteomes" id="UP001189429">
    <property type="component" value="Unassembled WGS sequence"/>
</dbReference>
<evidence type="ECO:0000313" key="2">
    <source>
        <dbReference type="EMBL" id="CAK0829569.1"/>
    </source>
</evidence>
<comment type="caution">
    <text evidence="2">The sequence shown here is derived from an EMBL/GenBank/DDBJ whole genome shotgun (WGS) entry which is preliminary data.</text>
</comment>
<feature type="compositionally biased region" description="Basic and acidic residues" evidence="1">
    <location>
        <begin position="1"/>
        <end position="11"/>
    </location>
</feature>